<dbReference type="Proteomes" id="UP000095712">
    <property type="component" value="Unassembled WGS sequence"/>
</dbReference>
<dbReference type="Pfam" id="PF03432">
    <property type="entry name" value="Relaxase"/>
    <property type="match status" value="1"/>
</dbReference>
<dbReference type="OrthoDB" id="9763513at2"/>
<feature type="domain" description="MobA/VirD2-like nuclease" evidence="2">
    <location>
        <begin position="17"/>
        <end position="138"/>
    </location>
</feature>
<sequence>MEDRFAYGLNPKKLGAVSAYLCDPASAPAEFLLTKSQYQAETGRAVERGALFFQIRQAFPPGEVTPEEANKIGYETAMRWTKGKYQFFVCTHIDKGHIHNHIYYNSTAQNCSRKFHNFIGSSFAVRRLSDRVCIEHELSVIQNPKQHSKGRFLHYGQWIGEKPPTAQQRVRLAIVEALGKKPADFPAFLRLMEESGFQVKHGRGGVISFLAPGQDKYTRLRASVLGPGFDPDDIRAVIAGERPIPELPKDSPALPRRVNLIIDIQERMAQGKGPAYERWAKVYNLKQMAAALQYLREHDLMDYDALAASAEAAVDRAHKLAGELRDTEAALSKTSELMGAVVQYAKTRPVFDGYKAARYSRKYLAQHEAELADYRAAKATMSDLLGGAKLPKMDTLKKERRELSEKKKALYAEYRKAQADMRQAVAVKANIDHLLGHTDERENKAQER</sequence>
<keyword evidence="1" id="KW-0175">Coiled coil</keyword>
<gene>
    <name evidence="3" type="ORF">ERS852523_02775</name>
</gene>
<dbReference type="EMBL" id="CZAW01000032">
    <property type="protein sequence ID" value="CUP77791.1"/>
    <property type="molecule type" value="Genomic_DNA"/>
</dbReference>
<name>A0A174R0W1_9FIRM</name>
<evidence type="ECO:0000313" key="4">
    <source>
        <dbReference type="Proteomes" id="UP000095712"/>
    </source>
</evidence>
<dbReference type="AlphaFoldDB" id="A0A174R0W1"/>
<dbReference type="InterPro" id="IPR005094">
    <property type="entry name" value="Endonuclease_MobA/VirD2"/>
</dbReference>
<evidence type="ECO:0000259" key="2">
    <source>
        <dbReference type="Pfam" id="PF03432"/>
    </source>
</evidence>
<evidence type="ECO:0000256" key="1">
    <source>
        <dbReference type="SAM" id="Coils"/>
    </source>
</evidence>
<organism evidence="3 4">
    <name type="scientific">Blautia wexlerae</name>
    <dbReference type="NCBI Taxonomy" id="418240"/>
    <lineage>
        <taxon>Bacteria</taxon>
        <taxon>Bacillati</taxon>
        <taxon>Bacillota</taxon>
        <taxon>Clostridia</taxon>
        <taxon>Lachnospirales</taxon>
        <taxon>Lachnospiraceae</taxon>
        <taxon>Blautia</taxon>
    </lineage>
</organism>
<proteinExistence type="predicted"/>
<accession>A0A174R0W1</accession>
<feature type="coiled-coil region" evidence="1">
    <location>
        <begin position="364"/>
        <end position="420"/>
    </location>
</feature>
<reference evidence="3 4" key="1">
    <citation type="submission" date="2015-09" db="EMBL/GenBank/DDBJ databases">
        <authorList>
            <consortium name="Pathogen Informatics"/>
        </authorList>
    </citation>
    <scope>NUCLEOTIDE SEQUENCE [LARGE SCALE GENOMIC DNA]</scope>
    <source>
        <strain evidence="3 4">2789STDY5834911</strain>
    </source>
</reference>
<protein>
    <submittedName>
        <fullName evidence="3">Relaxase/Mobilisation nuclease domain</fullName>
    </submittedName>
</protein>
<evidence type="ECO:0000313" key="3">
    <source>
        <dbReference type="EMBL" id="CUP77791.1"/>
    </source>
</evidence>
<dbReference type="RefSeq" id="WP_055152365.1">
    <property type="nucleotide sequence ID" value="NZ_CZAW01000032.1"/>
</dbReference>